<evidence type="ECO:0000313" key="2">
    <source>
        <dbReference type="EMBL" id="WFD34986.1"/>
    </source>
</evidence>
<accession>A0AAF0ER28</accession>
<gene>
    <name evidence="2" type="ORF">MCUN1_001832</name>
</gene>
<name>A0AAF0ER28_9BASI</name>
<feature type="compositionally biased region" description="Polar residues" evidence="1">
    <location>
        <begin position="186"/>
        <end position="197"/>
    </location>
</feature>
<dbReference type="AlphaFoldDB" id="A0AAF0ER28"/>
<feature type="compositionally biased region" description="Low complexity" evidence="1">
    <location>
        <begin position="109"/>
        <end position="137"/>
    </location>
</feature>
<keyword evidence="3" id="KW-1185">Reference proteome</keyword>
<evidence type="ECO:0000256" key="1">
    <source>
        <dbReference type="SAM" id="MobiDB-lite"/>
    </source>
</evidence>
<proteinExistence type="predicted"/>
<organism evidence="2 3">
    <name type="scientific">Malassezia cuniculi</name>
    <dbReference type="NCBI Taxonomy" id="948313"/>
    <lineage>
        <taxon>Eukaryota</taxon>
        <taxon>Fungi</taxon>
        <taxon>Dikarya</taxon>
        <taxon>Basidiomycota</taxon>
        <taxon>Ustilaginomycotina</taxon>
        <taxon>Malasseziomycetes</taxon>
        <taxon>Malasseziales</taxon>
        <taxon>Malasseziaceae</taxon>
        <taxon>Malassezia</taxon>
    </lineage>
</organism>
<sequence length="267" mass="28924">MDHIDPASAFSDDDEEREAEIAFEEWVDEIETLLGGTSRKKEAKQKQQAKEQRAQKETRMSEEMRVQRAKEEKRAREREARGTPTQKRGSWIKQLVKKDATEPVRQAQSSSPVSTPSSTPASTSPPRRSPPAALLNAPPLPTASPYHAAIASQKYSPPAYPPVPASAGMCGIPYMSTPTHGLPSHQPISSAPISTPVSGKLLPPRAPAPCGPLPNRPIPDVPTDCDDSLVSARLSEYSLPPSLMLPPAFIPAREYYGAPCAYAVAQK</sequence>
<dbReference type="Proteomes" id="UP001219933">
    <property type="component" value="Chromosome 2"/>
</dbReference>
<protein>
    <submittedName>
        <fullName evidence="2">Uncharacterized protein</fullName>
    </submittedName>
</protein>
<feature type="compositionally biased region" description="Basic and acidic residues" evidence="1">
    <location>
        <begin position="44"/>
        <end position="81"/>
    </location>
</feature>
<feature type="compositionally biased region" description="Pro residues" evidence="1">
    <location>
        <begin position="204"/>
        <end position="220"/>
    </location>
</feature>
<reference evidence="2" key="1">
    <citation type="submission" date="2023-03" db="EMBL/GenBank/DDBJ databases">
        <title>Mating type loci evolution in Malassezia.</title>
        <authorList>
            <person name="Coelho M.A."/>
        </authorList>
    </citation>
    <scope>NUCLEOTIDE SEQUENCE</scope>
    <source>
        <strain evidence="2">CBS 11721</strain>
    </source>
</reference>
<evidence type="ECO:0000313" key="3">
    <source>
        <dbReference type="Proteomes" id="UP001219933"/>
    </source>
</evidence>
<dbReference type="EMBL" id="CP119878">
    <property type="protein sequence ID" value="WFD34986.1"/>
    <property type="molecule type" value="Genomic_DNA"/>
</dbReference>
<feature type="region of interest" description="Disordered" evidence="1">
    <location>
        <begin position="181"/>
        <end position="224"/>
    </location>
</feature>
<feature type="region of interest" description="Disordered" evidence="1">
    <location>
        <begin position="34"/>
        <end position="144"/>
    </location>
</feature>